<dbReference type="Proteomes" id="UP001054945">
    <property type="component" value="Unassembled WGS sequence"/>
</dbReference>
<proteinExistence type="predicted"/>
<reference evidence="1 2" key="1">
    <citation type="submission" date="2021-06" db="EMBL/GenBank/DDBJ databases">
        <title>Caerostris extrusa draft genome.</title>
        <authorList>
            <person name="Kono N."/>
            <person name="Arakawa K."/>
        </authorList>
    </citation>
    <scope>NUCLEOTIDE SEQUENCE [LARGE SCALE GENOMIC DNA]</scope>
</reference>
<accession>A0AAV4M9I6</accession>
<organism evidence="1 2">
    <name type="scientific">Caerostris extrusa</name>
    <name type="common">Bark spider</name>
    <name type="synonym">Caerostris bankana</name>
    <dbReference type="NCBI Taxonomy" id="172846"/>
    <lineage>
        <taxon>Eukaryota</taxon>
        <taxon>Metazoa</taxon>
        <taxon>Ecdysozoa</taxon>
        <taxon>Arthropoda</taxon>
        <taxon>Chelicerata</taxon>
        <taxon>Arachnida</taxon>
        <taxon>Araneae</taxon>
        <taxon>Araneomorphae</taxon>
        <taxon>Entelegynae</taxon>
        <taxon>Araneoidea</taxon>
        <taxon>Araneidae</taxon>
        <taxon>Caerostris</taxon>
    </lineage>
</organism>
<dbReference type="AlphaFoldDB" id="A0AAV4M9I6"/>
<sequence length="102" mass="11851">MSVVSLKSSLTVEDEQKRRCYFYPPNKCTEPEDIGSHYTINFGGGASLAHYRFQDFFASQMVFRRVAADAEKRELKMGWQLKSVHFSHKKSLRGQREVLEKC</sequence>
<evidence type="ECO:0000313" key="1">
    <source>
        <dbReference type="EMBL" id="GIX69082.1"/>
    </source>
</evidence>
<comment type="caution">
    <text evidence="1">The sequence shown here is derived from an EMBL/GenBank/DDBJ whole genome shotgun (WGS) entry which is preliminary data.</text>
</comment>
<protein>
    <submittedName>
        <fullName evidence="1">Uncharacterized protein</fullName>
    </submittedName>
</protein>
<evidence type="ECO:0000313" key="2">
    <source>
        <dbReference type="Proteomes" id="UP001054945"/>
    </source>
</evidence>
<keyword evidence="2" id="KW-1185">Reference proteome</keyword>
<name>A0AAV4M9I6_CAEEX</name>
<gene>
    <name evidence="1" type="ORF">CEXT_495011</name>
</gene>
<dbReference type="EMBL" id="BPLR01002016">
    <property type="protein sequence ID" value="GIX69082.1"/>
    <property type="molecule type" value="Genomic_DNA"/>
</dbReference>